<comment type="caution">
    <text evidence="1">The sequence shown here is derived from an EMBL/GenBank/DDBJ whole genome shotgun (WGS) entry which is preliminary data.</text>
</comment>
<organism evidence="1">
    <name type="scientific">Bacteroides intestinalis</name>
    <dbReference type="NCBI Taxonomy" id="329854"/>
    <lineage>
        <taxon>Bacteria</taxon>
        <taxon>Pseudomonadati</taxon>
        <taxon>Bacteroidota</taxon>
        <taxon>Bacteroidia</taxon>
        <taxon>Bacteroidales</taxon>
        <taxon>Bacteroidaceae</taxon>
        <taxon>Bacteroides</taxon>
    </lineage>
</organism>
<protein>
    <submittedName>
        <fullName evidence="1">Uncharacterized protein</fullName>
    </submittedName>
</protein>
<evidence type="ECO:0000313" key="2">
    <source>
        <dbReference type="Proteomes" id="UP000070319"/>
    </source>
</evidence>
<sequence length="61" mass="7253">MRHGRGRNYNSRIGTVDGRNGQSSGMKFVFQKLTYLIINFIFTISYRNLESYRCVYYFISI</sequence>
<dbReference type="EMBL" id="LTDF01000079">
    <property type="protein sequence ID" value="KXT50633.1"/>
    <property type="molecule type" value="Genomic_DNA"/>
</dbReference>
<dbReference type="AlphaFoldDB" id="A0A139LGS7"/>
<name>A0A139LGS7_9BACE</name>
<accession>A0A139LGS7</accession>
<evidence type="ECO:0000313" key="1">
    <source>
        <dbReference type="EMBL" id="KXT50633.1"/>
    </source>
</evidence>
<proteinExistence type="predicted"/>
<dbReference type="PATRIC" id="fig|329854.7.peg.2299"/>
<dbReference type="Proteomes" id="UP000070319">
    <property type="component" value="Unassembled WGS sequence"/>
</dbReference>
<gene>
    <name evidence="1" type="ORF">HMPREF2531_02257</name>
</gene>
<reference evidence="1 2" key="1">
    <citation type="submission" date="2016-02" db="EMBL/GenBank/DDBJ databases">
        <authorList>
            <person name="Wen L."/>
            <person name="He K."/>
            <person name="Yang H."/>
        </authorList>
    </citation>
    <scope>NUCLEOTIDE SEQUENCE [LARGE SCALE GENOMIC DNA]</scope>
    <source>
        <strain evidence="1 2">KLE1704</strain>
    </source>
</reference>